<dbReference type="Proteomes" id="UP001158066">
    <property type="component" value="Unassembled WGS sequence"/>
</dbReference>
<accession>A0AA45WVH4</accession>
<evidence type="ECO:0000313" key="2">
    <source>
        <dbReference type="Proteomes" id="UP001158066"/>
    </source>
</evidence>
<sequence>MTHSLHRKGEPSDLNRDFVVLSMAAQGFNNVQSADKLREIFNIIVKYEPVNYGEVFSGPIFRSSNEEMLKNMKDNSYIHFVFDEQEKVAGFLRELKEADYAMSVVVSGVVEEVKKACEKAGLNMHTVNFSGGILGNTGRLPEASVLEITTMCGHGLISANLVKQMVLDLKKGRGDYREYAIDLAKQCQCGIFNPDRAEKILRRMVDDQ</sequence>
<evidence type="ECO:0000313" key="1">
    <source>
        <dbReference type="EMBL" id="SMP53859.1"/>
    </source>
</evidence>
<name>A0AA45WVH4_9CLOT</name>
<organism evidence="1 2">
    <name type="scientific">Anoxynatronum buryatiense</name>
    <dbReference type="NCBI Taxonomy" id="489973"/>
    <lineage>
        <taxon>Bacteria</taxon>
        <taxon>Bacillati</taxon>
        <taxon>Bacillota</taxon>
        <taxon>Clostridia</taxon>
        <taxon>Eubacteriales</taxon>
        <taxon>Clostridiaceae</taxon>
        <taxon>Anoxynatronum</taxon>
    </lineage>
</organism>
<dbReference type="EMBL" id="FXUF01000005">
    <property type="protein sequence ID" value="SMP53859.1"/>
    <property type="molecule type" value="Genomic_DNA"/>
</dbReference>
<gene>
    <name evidence="1" type="ORF">SAMN06296020_10564</name>
</gene>
<keyword evidence="2" id="KW-1185">Reference proteome</keyword>
<proteinExistence type="predicted"/>
<dbReference type="RefSeq" id="WP_283408995.1">
    <property type="nucleotide sequence ID" value="NZ_FXUF01000005.1"/>
</dbReference>
<dbReference type="AlphaFoldDB" id="A0AA45WVH4"/>
<comment type="caution">
    <text evidence="1">The sequence shown here is derived from an EMBL/GenBank/DDBJ whole genome shotgun (WGS) entry which is preliminary data.</text>
</comment>
<protein>
    <submittedName>
        <fullName evidence="1">Uncharacterized protein</fullName>
    </submittedName>
</protein>
<reference evidence="1" key="1">
    <citation type="submission" date="2017-05" db="EMBL/GenBank/DDBJ databases">
        <authorList>
            <person name="Varghese N."/>
            <person name="Submissions S."/>
        </authorList>
    </citation>
    <scope>NUCLEOTIDE SEQUENCE</scope>
    <source>
        <strain evidence="1">Su22</strain>
    </source>
</reference>